<dbReference type="Gene3D" id="2.40.50.100">
    <property type="match status" value="1"/>
</dbReference>
<accession>A0A2S7K3Y5</accession>
<dbReference type="EMBL" id="PJCH01000010">
    <property type="protein sequence ID" value="PQA87209.1"/>
    <property type="molecule type" value="Genomic_DNA"/>
</dbReference>
<dbReference type="PANTHER" id="PTHR32347:SF29">
    <property type="entry name" value="UPF0194 MEMBRANE PROTEIN YBHG"/>
    <property type="match status" value="1"/>
</dbReference>
<dbReference type="Gene3D" id="6.10.140.1990">
    <property type="match status" value="1"/>
</dbReference>
<dbReference type="Gene3D" id="2.40.420.20">
    <property type="match status" value="1"/>
</dbReference>
<dbReference type="GO" id="GO:1990195">
    <property type="term" value="C:macrolide transmembrane transporter complex"/>
    <property type="evidence" value="ECO:0007669"/>
    <property type="project" value="InterPro"/>
</dbReference>
<feature type="domain" description="Multidrug resistance protein MdtA-like alpha-helical hairpin" evidence="4">
    <location>
        <begin position="119"/>
        <end position="184"/>
    </location>
</feature>
<gene>
    <name evidence="6" type="ORF">CW354_13245</name>
</gene>
<dbReference type="AlphaFoldDB" id="A0A2S7K3Y5"/>
<feature type="coiled-coil region" evidence="3">
    <location>
        <begin position="110"/>
        <end position="175"/>
    </location>
</feature>
<keyword evidence="2 3" id="KW-0175">Coiled coil</keyword>
<feature type="domain" description="YknX-like C-terminal permuted SH3-like" evidence="5">
    <location>
        <begin position="338"/>
        <end position="405"/>
    </location>
</feature>
<evidence type="ECO:0000259" key="4">
    <source>
        <dbReference type="Pfam" id="PF25876"/>
    </source>
</evidence>
<protein>
    <submittedName>
        <fullName evidence="6">RND transporter</fullName>
    </submittedName>
</protein>
<name>A0A2S7K3Y5_9PROT</name>
<evidence type="ECO:0000256" key="2">
    <source>
        <dbReference type="ARBA" id="ARBA00023054"/>
    </source>
</evidence>
<reference evidence="6 7" key="1">
    <citation type="submission" date="2017-12" db="EMBL/GenBank/DDBJ databases">
        <authorList>
            <person name="Hurst M.R.H."/>
        </authorList>
    </citation>
    <scope>NUCLEOTIDE SEQUENCE [LARGE SCALE GENOMIC DNA]</scope>
    <source>
        <strain evidence="6 7">SY-3-19</strain>
    </source>
</reference>
<dbReference type="InterPro" id="IPR030190">
    <property type="entry name" value="MacA_alpha-hairpin_sf"/>
</dbReference>
<organism evidence="6 7">
    <name type="scientific">Hyphococcus luteus</name>
    <dbReference type="NCBI Taxonomy" id="2058213"/>
    <lineage>
        <taxon>Bacteria</taxon>
        <taxon>Pseudomonadati</taxon>
        <taxon>Pseudomonadota</taxon>
        <taxon>Alphaproteobacteria</taxon>
        <taxon>Parvularculales</taxon>
        <taxon>Parvularculaceae</taxon>
        <taxon>Hyphococcus</taxon>
    </lineage>
</organism>
<dbReference type="InterPro" id="IPR058624">
    <property type="entry name" value="MdtA-like_HH"/>
</dbReference>
<proteinExistence type="predicted"/>
<evidence type="ECO:0000313" key="6">
    <source>
        <dbReference type="EMBL" id="PQA87209.1"/>
    </source>
</evidence>
<evidence type="ECO:0000313" key="7">
    <source>
        <dbReference type="Proteomes" id="UP000239504"/>
    </source>
</evidence>
<comment type="subcellular location">
    <subcellularLocation>
        <location evidence="1">Cell envelope</location>
    </subcellularLocation>
</comment>
<comment type="caution">
    <text evidence="6">The sequence shown here is derived from an EMBL/GenBank/DDBJ whole genome shotgun (WGS) entry which is preliminary data.</text>
</comment>
<evidence type="ECO:0000256" key="3">
    <source>
        <dbReference type="SAM" id="Coils"/>
    </source>
</evidence>
<dbReference type="GO" id="GO:1990961">
    <property type="term" value="P:xenobiotic detoxification by transmembrane export across the plasma membrane"/>
    <property type="evidence" value="ECO:0007669"/>
    <property type="project" value="InterPro"/>
</dbReference>
<dbReference type="Proteomes" id="UP000239504">
    <property type="component" value="Unassembled WGS sequence"/>
</dbReference>
<dbReference type="Pfam" id="PF25989">
    <property type="entry name" value="YknX_C"/>
    <property type="match status" value="1"/>
</dbReference>
<dbReference type="GO" id="GO:0019898">
    <property type="term" value="C:extrinsic component of membrane"/>
    <property type="evidence" value="ECO:0007669"/>
    <property type="project" value="InterPro"/>
</dbReference>
<dbReference type="InterPro" id="IPR058637">
    <property type="entry name" value="YknX-like_C"/>
</dbReference>
<sequence>MKGLKSRSTVIAAAIVVVGAFMLYAFWPRALAVDIDEAARGPMMVTIDEEAKTRVRDAYVVSAPVSGRLLRVEVEPGDEVTENETVIARLTPTTPSVLDVRTEEQARAAVEAAEAALTLARADVRRADADADYARAELERTRKLRETNTVAEAALDRAERAARSAEAALDTARAAVSMRQADLDNARAMLMTPEEADAKAAGTNPHPQTSLPLRAPISGRILRVMQESETVLAAGTPILEIGDPLGDLEIVAELLSTDAVKVSPGDRVIIDKWGGADPLEGRVEKIEPWGFTKYSALGVEEQRVNAVIQFAGAEDARQRLGHGFRVEVKIVIWEDEAALTIPSSAVFRSGDRWSAFTVQNGKARLRTIEIGRNNGVAVEVQSGLDEGDAIILYPGNRVTDGARVKQRALE</sequence>
<keyword evidence="7" id="KW-1185">Reference proteome</keyword>
<dbReference type="GO" id="GO:0030313">
    <property type="term" value="C:cell envelope"/>
    <property type="evidence" value="ECO:0007669"/>
    <property type="project" value="UniProtKB-SubCell"/>
</dbReference>
<evidence type="ECO:0000259" key="5">
    <source>
        <dbReference type="Pfam" id="PF25989"/>
    </source>
</evidence>
<dbReference type="InterPro" id="IPR050465">
    <property type="entry name" value="UPF0194_transport"/>
</dbReference>
<dbReference type="OrthoDB" id="9791520at2"/>
<dbReference type="Pfam" id="PF25876">
    <property type="entry name" value="HH_MFP_RND"/>
    <property type="match status" value="1"/>
</dbReference>
<evidence type="ECO:0000256" key="1">
    <source>
        <dbReference type="ARBA" id="ARBA00004196"/>
    </source>
</evidence>
<dbReference type="PANTHER" id="PTHR32347">
    <property type="entry name" value="EFFLUX SYSTEM COMPONENT YKNX-RELATED"/>
    <property type="match status" value="1"/>
</dbReference>